<dbReference type="Gene3D" id="1.20.1070.10">
    <property type="entry name" value="Rhodopsin 7-helix transmembrane proteins"/>
    <property type="match status" value="1"/>
</dbReference>
<evidence type="ECO:0000256" key="6">
    <source>
        <dbReference type="ARBA" id="ARBA00022989"/>
    </source>
</evidence>
<dbReference type="PROSITE" id="PS50222">
    <property type="entry name" value="EF_HAND_2"/>
    <property type="match status" value="1"/>
</dbReference>
<evidence type="ECO:0000256" key="3">
    <source>
        <dbReference type="ARBA" id="ARBA00009045"/>
    </source>
</evidence>
<dbReference type="Gene3D" id="1.10.238.10">
    <property type="entry name" value="EF-hand"/>
    <property type="match status" value="1"/>
</dbReference>
<dbReference type="Pfam" id="PF13499">
    <property type="entry name" value="EF-hand_7"/>
    <property type="match status" value="1"/>
</dbReference>
<feature type="transmembrane region" description="Helical" evidence="8">
    <location>
        <begin position="599"/>
        <end position="625"/>
    </location>
</feature>
<dbReference type="InterPro" id="IPR022764">
    <property type="entry name" value="Peptidase_S54_rhomboid_dom"/>
</dbReference>
<dbReference type="Pfam" id="PF00001">
    <property type="entry name" value="7tm_1"/>
    <property type="match status" value="1"/>
</dbReference>
<name>A0AA88NEP9_TACVA</name>
<evidence type="ECO:0000256" key="4">
    <source>
        <dbReference type="ARBA" id="ARBA00013039"/>
    </source>
</evidence>
<keyword evidence="7 8" id="KW-0472">Membrane</keyword>
<dbReference type="InterPro" id="IPR017452">
    <property type="entry name" value="GPCR_Rhodpsn_7TM"/>
</dbReference>
<feature type="transmembrane region" description="Helical" evidence="8">
    <location>
        <begin position="55"/>
        <end position="75"/>
    </location>
</feature>
<dbReference type="InterPro" id="IPR002048">
    <property type="entry name" value="EF_hand_dom"/>
</dbReference>
<proteinExistence type="inferred from homology"/>
<feature type="domain" description="EF-hand" evidence="9">
    <location>
        <begin position="282"/>
        <end position="317"/>
    </location>
</feature>
<evidence type="ECO:0000259" key="10">
    <source>
        <dbReference type="PROSITE" id="PS50262"/>
    </source>
</evidence>
<sequence length="633" mass="71300">MNSSIHTEEEKEHIIKLSFVISIHVLNYLLGLPLNSCVMVLLLDRRRRLDPCDVFTLNQAAVEIFLLLLAPFHVLCNIKVELCFNKVVGFVIGVGMLVRSLLQCAVCQERYVAIVHPLTYRKFTALRYRAAICGVTWVSGLASGVVCMFTFPFLPYKAILVYTIVMLSINIFNCMSILRTLRHSAPGKRNADTGTGDGIKKRAFHVVLVNLLTFLVQNIPIFVVFFMHDTLSMMDFSLALAVTLAINITVERAPTHHRRWPRTRRGEEIEVLESEETETGAPPDTEWKSLFDKYDPESSGFISAERLRDLLETHGSELDTHKLEVLLALANGNAEGKVRYQDFINLWDSVCLRGLVRHVAYETLPREVDRKWYFDSYTYCPPPWLILTITITEVLMWCLCPSDGGVCVLWPPAGRWVLQVSSPSFLKSPLPYHPQRRAQAWRYLSYIFMHAGIEHLGLNMAMQLLVGVPLEMVHGAARIGLIYMCGVLAGSLVVSVIDMAAPVVGSSGGVYALVSAHLANVVMNWSGMKCQFKLFRMAMALVCMSVEFGRAVWLRFYPPAMPPCPNPSFCAHLGGVVVGLTLGVVVLQNYEQRLHEQFLFWIFISVYGLFVLFGIFWNVFAYSLLDVKLPPAP</sequence>
<dbReference type="PANTHER" id="PTHR45840:SF5">
    <property type="entry name" value="RHOMBOID-RELATED PROTEIN 3"/>
    <property type="match status" value="1"/>
</dbReference>
<dbReference type="InterPro" id="IPR051739">
    <property type="entry name" value="Rhomboid_IM_Serine_Proteases"/>
</dbReference>
<dbReference type="GO" id="GO:0004252">
    <property type="term" value="F:serine-type endopeptidase activity"/>
    <property type="evidence" value="ECO:0007669"/>
    <property type="project" value="InterPro"/>
</dbReference>
<comment type="catalytic activity">
    <reaction evidence="1">
        <text>Cleaves type-1 transmembrane domains using a catalytic dyad composed of serine and histidine that are contributed by different transmembrane domains.</text>
        <dbReference type="EC" id="3.4.21.105"/>
    </reaction>
</comment>
<evidence type="ECO:0000313" key="12">
    <source>
        <dbReference type="Proteomes" id="UP001187315"/>
    </source>
</evidence>
<feature type="transmembrane region" description="Helical" evidence="8">
    <location>
        <begin position="566"/>
        <end position="587"/>
    </location>
</feature>
<comment type="subcellular location">
    <subcellularLocation>
        <location evidence="2">Membrane</location>
        <topology evidence="2">Multi-pass membrane protein</topology>
    </subcellularLocation>
</comment>
<dbReference type="Proteomes" id="UP001187315">
    <property type="component" value="Unassembled WGS sequence"/>
</dbReference>
<keyword evidence="12" id="KW-1185">Reference proteome</keyword>
<protein>
    <recommendedName>
        <fullName evidence="4">rhomboid protease</fullName>
        <ecNumber evidence="4">3.4.21.105</ecNumber>
    </recommendedName>
</protein>
<dbReference type="Gene3D" id="1.20.1540.10">
    <property type="entry name" value="Rhomboid-like"/>
    <property type="match status" value="1"/>
</dbReference>
<dbReference type="SUPFAM" id="SSF81321">
    <property type="entry name" value="Family A G protein-coupled receptor-like"/>
    <property type="match status" value="1"/>
</dbReference>
<feature type="transmembrane region" description="Helical" evidence="8">
    <location>
        <begin position="128"/>
        <end position="153"/>
    </location>
</feature>
<evidence type="ECO:0000313" key="11">
    <source>
        <dbReference type="EMBL" id="KAK2857361.1"/>
    </source>
</evidence>
<keyword evidence="5 8" id="KW-0812">Transmembrane</keyword>
<feature type="domain" description="G-protein coupled receptors family 1 profile" evidence="10">
    <location>
        <begin position="34"/>
        <end position="256"/>
    </location>
</feature>
<feature type="transmembrane region" description="Helical" evidence="8">
    <location>
        <begin position="87"/>
        <end position="107"/>
    </location>
</feature>
<dbReference type="GO" id="GO:0004930">
    <property type="term" value="F:G protein-coupled receptor activity"/>
    <property type="evidence" value="ECO:0007669"/>
    <property type="project" value="InterPro"/>
</dbReference>
<evidence type="ECO:0000256" key="1">
    <source>
        <dbReference type="ARBA" id="ARBA00000156"/>
    </source>
</evidence>
<dbReference type="GO" id="GO:0005509">
    <property type="term" value="F:calcium ion binding"/>
    <property type="evidence" value="ECO:0007669"/>
    <property type="project" value="InterPro"/>
</dbReference>
<dbReference type="SUPFAM" id="SSF144091">
    <property type="entry name" value="Rhomboid-like"/>
    <property type="match status" value="1"/>
</dbReference>
<dbReference type="InterPro" id="IPR011992">
    <property type="entry name" value="EF-hand-dom_pair"/>
</dbReference>
<feature type="transmembrane region" description="Helical" evidence="8">
    <location>
        <begin position="20"/>
        <end position="43"/>
    </location>
</feature>
<dbReference type="Pfam" id="PF01694">
    <property type="entry name" value="Rhomboid"/>
    <property type="match status" value="1"/>
</dbReference>
<comment type="caution">
    <text evidence="11">The sequence shown here is derived from an EMBL/GenBank/DDBJ whole genome shotgun (WGS) entry which is preliminary data.</text>
</comment>
<dbReference type="AlphaFoldDB" id="A0AA88NEP9"/>
<dbReference type="SUPFAM" id="SSF47473">
    <property type="entry name" value="EF-hand"/>
    <property type="match status" value="1"/>
</dbReference>
<reference evidence="11" key="1">
    <citation type="submission" date="2023-08" db="EMBL/GenBank/DDBJ databases">
        <title>Pelteobagrus vachellii genome.</title>
        <authorList>
            <person name="Liu H."/>
        </authorList>
    </citation>
    <scope>NUCLEOTIDE SEQUENCE</scope>
    <source>
        <strain evidence="11">PRFRI_2022a</strain>
        <tissue evidence="11">Muscle</tissue>
    </source>
</reference>
<dbReference type="EMBL" id="JAVHJS010000005">
    <property type="protein sequence ID" value="KAK2857361.1"/>
    <property type="molecule type" value="Genomic_DNA"/>
</dbReference>
<feature type="transmembrane region" description="Helical" evidence="8">
    <location>
        <begin position="159"/>
        <end position="181"/>
    </location>
</feature>
<dbReference type="InterPro" id="IPR000276">
    <property type="entry name" value="GPCR_Rhodpsn"/>
</dbReference>
<gene>
    <name evidence="11" type="ORF">Q7C36_005280</name>
</gene>
<evidence type="ECO:0000256" key="8">
    <source>
        <dbReference type="SAM" id="Phobius"/>
    </source>
</evidence>
<dbReference type="EC" id="3.4.21.105" evidence="4"/>
<evidence type="ECO:0000259" key="9">
    <source>
        <dbReference type="PROSITE" id="PS50222"/>
    </source>
</evidence>
<organism evidence="11 12">
    <name type="scientific">Tachysurus vachellii</name>
    <name type="common">Darkbarbel catfish</name>
    <name type="synonym">Pelteobagrus vachellii</name>
    <dbReference type="NCBI Taxonomy" id="175792"/>
    <lineage>
        <taxon>Eukaryota</taxon>
        <taxon>Metazoa</taxon>
        <taxon>Chordata</taxon>
        <taxon>Craniata</taxon>
        <taxon>Vertebrata</taxon>
        <taxon>Euteleostomi</taxon>
        <taxon>Actinopterygii</taxon>
        <taxon>Neopterygii</taxon>
        <taxon>Teleostei</taxon>
        <taxon>Ostariophysi</taxon>
        <taxon>Siluriformes</taxon>
        <taxon>Bagridae</taxon>
        <taxon>Tachysurus</taxon>
    </lineage>
</organism>
<feature type="transmembrane region" description="Helical" evidence="8">
    <location>
        <begin position="202"/>
        <end position="227"/>
    </location>
</feature>
<dbReference type="FunFam" id="1.20.1540.10:FF:000002">
    <property type="entry name" value="Rhomboid, veinlet-like 3 (Drosophila)"/>
    <property type="match status" value="1"/>
</dbReference>
<accession>A0AA88NEP9</accession>
<evidence type="ECO:0000256" key="2">
    <source>
        <dbReference type="ARBA" id="ARBA00004141"/>
    </source>
</evidence>
<feature type="transmembrane region" description="Helical" evidence="8">
    <location>
        <begin position="479"/>
        <end position="497"/>
    </location>
</feature>
<dbReference type="PROSITE" id="PS50262">
    <property type="entry name" value="G_PROTEIN_RECEP_F1_2"/>
    <property type="match status" value="1"/>
</dbReference>
<evidence type="ECO:0000256" key="5">
    <source>
        <dbReference type="ARBA" id="ARBA00022692"/>
    </source>
</evidence>
<feature type="transmembrane region" description="Helical" evidence="8">
    <location>
        <begin position="233"/>
        <end position="250"/>
    </location>
</feature>
<dbReference type="GO" id="GO:0016020">
    <property type="term" value="C:membrane"/>
    <property type="evidence" value="ECO:0007669"/>
    <property type="project" value="UniProtKB-SubCell"/>
</dbReference>
<dbReference type="PANTHER" id="PTHR45840">
    <property type="entry name" value="RHOMBOID-RELATED PROTEIN"/>
    <property type="match status" value="1"/>
</dbReference>
<comment type="similarity">
    <text evidence="3">Belongs to the peptidase S54 family.</text>
</comment>
<keyword evidence="6 8" id="KW-1133">Transmembrane helix</keyword>
<feature type="transmembrane region" description="Helical" evidence="8">
    <location>
        <begin position="534"/>
        <end position="554"/>
    </location>
</feature>
<dbReference type="InterPro" id="IPR035952">
    <property type="entry name" value="Rhomboid-like_sf"/>
</dbReference>
<evidence type="ECO:0000256" key="7">
    <source>
        <dbReference type="ARBA" id="ARBA00023136"/>
    </source>
</evidence>